<dbReference type="AlphaFoldDB" id="A0A381V1H5"/>
<accession>A0A381V1H5</accession>
<dbReference type="EMBL" id="UINC01007395">
    <property type="protein sequence ID" value="SVA33083.1"/>
    <property type="molecule type" value="Genomic_DNA"/>
</dbReference>
<proteinExistence type="predicted"/>
<dbReference type="GO" id="GO:0005829">
    <property type="term" value="C:cytosol"/>
    <property type="evidence" value="ECO:0007669"/>
    <property type="project" value="TreeGrafter"/>
</dbReference>
<dbReference type="PANTHER" id="PTHR33221:SF2">
    <property type="entry name" value="TRANSCRIPTIONAL REGULATOR"/>
    <property type="match status" value="1"/>
</dbReference>
<dbReference type="NCBIfam" id="TIGR00738">
    <property type="entry name" value="rrf2_super"/>
    <property type="match status" value="1"/>
</dbReference>
<dbReference type="PROSITE" id="PS51197">
    <property type="entry name" value="HTH_RRF2_2"/>
    <property type="match status" value="1"/>
</dbReference>
<dbReference type="InterPro" id="IPR000944">
    <property type="entry name" value="Tscrpt_reg_Rrf2"/>
</dbReference>
<feature type="non-terminal residue" evidence="1">
    <location>
        <position position="1"/>
    </location>
</feature>
<dbReference type="InterPro" id="IPR036388">
    <property type="entry name" value="WH-like_DNA-bd_sf"/>
</dbReference>
<dbReference type="NCBIfam" id="TIGR02944">
    <property type="entry name" value="suf_reg_Xantho"/>
    <property type="match status" value="1"/>
</dbReference>
<organism evidence="1">
    <name type="scientific">marine metagenome</name>
    <dbReference type="NCBI Taxonomy" id="408172"/>
    <lineage>
        <taxon>unclassified sequences</taxon>
        <taxon>metagenomes</taxon>
        <taxon>ecological metagenomes</taxon>
    </lineage>
</organism>
<dbReference type="InterPro" id="IPR030489">
    <property type="entry name" value="TR_Rrf2-type_CS"/>
</dbReference>
<sequence length="148" mass="15640">VIRINKLTDYGIVIAVRIAKEESERLHTAREIAEDTHVPQPTVTRLLKQLARSGILTSTRGAAGGYSLAQPAETISVARLVEALEGPIALTECSNTVCSCALEDDCAVEAPWQTISLAVRNALETVTLADMAQPSLAPPLVPLGGVQA</sequence>
<evidence type="ECO:0008006" key="2">
    <source>
        <dbReference type="Google" id="ProtNLM"/>
    </source>
</evidence>
<gene>
    <name evidence="1" type="ORF">METZ01_LOCUS85937</name>
</gene>
<protein>
    <recommendedName>
        <fullName evidence="2">SUF system Fe-S cluster assembly regulator</fullName>
    </recommendedName>
</protein>
<reference evidence="1" key="1">
    <citation type="submission" date="2018-05" db="EMBL/GenBank/DDBJ databases">
        <authorList>
            <person name="Lanie J.A."/>
            <person name="Ng W.-L."/>
            <person name="Kazmierczak K.M."/>
            <person name="Andrzejewski T.M."/>
            <person name="Davidsen T.M."/>
            <person name="Wayne K.J."/>
            <person name="Tettelin H."/>
            <person name="Glass J.I."/>
            <person name="Rusch D."/>
            <person name="Podicherti R."/>
            <person name="Tsui H.-C.T."/>
            <person name="Winkler M.E."/>
        </authorList>
    </citation>
    <scope>NUCLEOTIDE SEQUENCE</scope>
</reference>
<evidence type="ECO:0000313" key="1">
    <source>
        <dbReference type="EMBL" id="SVA33083.1"/>
    </source>
</evidence>
<dbReference type="PANTHER" id="PTHR33221">
    <property type="entry name" value="WINGED HELIX-TURN-HELIX TRANSCRIPTIONAL REGULATOR, RRF2 FAMILY"/>
    <property type="match status" value="1"/>
</dbReference>
<dbReference type="Gene3D" id="1.10.10.10">
    <property type="entry name" value="Winged helix-like DNA-binding domain superfamily/Winged helix DNA-binding domain"/>
    <property type="match status" value="1"/>
</dbReference>
<dbReference type="GO" id="GO:0003700">
    <property type="term" value="F:DNA-binding transcription factor activity"/>
    <property type="evidence" value="ECO:0007669"/>
    <property type="project" value="TreeGrafter"/>
</dbReference>
<dbReference type="InterPro" id="IPR036390">
    <property type="entry name" value="WH_DNA-bd_sf"/>
</dbReference>
<dbReference type="PROSITE" id="PS01332">
    <property type="entry name" value="HTH_RRF2_1"/>
    <property type="match status" value="1"/>
</dbReference>
<name>A0A381V1H5_9ZZZZ</name>
<dbReference type="SUPFAM" id="SSF46785">
    <property type="entry name" value="Winged helix' DNA-binding domain"/>
    <property type="match status" value="1"/>
</dbReference>
<dbReference type="Pfam" id="PF02082">
    <property type="entry name" value="Rrf2"/>
    <property type="match status" value="1"/>
</dbReference>
<dbReference type="InterPro" id="IPR014290">
    <property type="entry name" value="SUF_FeS_clus_asmbl_reg"/>
</dbReference>